<evidence type="ECO:0000313" key="1">
    <source>
        <dbReference type="EMBL" id="KAK4127485.1"/>
    </source>
</evidence>
<reference evidence="1" key="1">
    <citation type="journal article" date="2023" name="Mol. Phylogenet. Evol.">
        <title>Genome-scale phylogeny and comparative genomics of the fungal order Sordariales.</title>
        <authorList>
            <person name="Hensen N."/>
            <person name="Bonometti L."/>
            <person name="Westerberg I."/>
            <person name="Brannstrom I.O."/>
            <person name="Guillou S."/>
            <person name="Cros-Aarteil S."/>
            <person name="Calhoun S."/>
            <person name="Haridas S."/>
            <person name="Kuo A."/>
            <person name="Mondo S."/>
            <person name="Pangilinan J."/>
            <person name="Riley R."/>
            <person name="LaButti K."/>
            <person name="Andreopoulos B."/>
            <person name="Lipzen A."/>
            <person name="Chen C."/>
            <person name="Yan M."/>
            <person name="Daum C."/>
            <person name="Ng V."/>
            <person name="Clum A."/>
            <person name="Steindorff A."/>
            <person name="Ohm R.A."/>
            <person name="Martin F."/>
            <person name="Silar P."/>
            <person name="Natvig D.O."/>
            <person name="Lalanne C."/>
            <person name="Gautier V."/>
            <person name="Ament-Velasquez S.L."/>
            <person name="Kruys A."/>
            <person name="Hutchinson M.I."/>
            <person name="Powell A.J."/>
            <person name="Barry K."/>
            <person name="Miller A.N."/>
            <person name="Grigoriev I.V."/>
            <person name="Debuchy R."/>
            <person name="Gladieux P."/>
            <person name="Hiltunen Thoren M."/>
            <person name="Johannesson H."/>
        </authorList>
    </citation>
    <scope>NUCLEOTIDE SEQUENCE</scope>
    <source>
        <strain evidence="1">CBS 731.68</strain>
    </source>
</reference>
<dbReference type="RefSeq" id="XP_062651256.1">
    <property type="nucleotide sequence ID" value="XM_062786260.1"/>
</dbReference>
<name>A0AAN6U6S9_9PEZI</name>
<comment type="caution">
    <text evidence="1">The sequence shown here is derived from an EMBL/GenBank/DDBJ whole genome shotgun (WGS) entry which is preliminary data.</text>
</comment>
<dbReference type="EMBL" id="MU853224">
    <property type="protein sequence ID" value="KAK4127485.1"/>
    <property type="molecule type" value="Genomic_DNA"/>
</dbReference>
<dbReference type="AlphaFoldDB" id="A0AAN6U6S9"/>
<sequence>MAHSPNPPGNIPTPRRRMRDVIACLICLVAGAWARKYSATPGGTLNSSTPRQPPSWSGLMILRTAIFFPKYTTLRVSSTYPPSSLSLRIPDSSCEKSLDRVARYLAVCILSHPFFLSPSSSGDARNLRINDLYKKFDKIPTNSPFPYASDAALSA</sequence>
<gene>
    <name evidence="1" type="ORF">N657DRAFT_213840</name>
</gene>
<dbReference type="Proteomes" id="UP001302602">
    <property type="component" value="Unassembled WGS sequence"/>
</dbReference>
<keyword evidence="2" id="KW-1185">Reference proteome</keyword>
<organism evidence="1 2">
    <name type="scientific">Parathielavia appendiculata</name>
    <dbReference type="NCBI Taxonomy" id="2587402"/>
    <lineage>
        <taxon>Eukaryota</taxon>
        <taxon>Fungi</taxon>
        <taxon>Dikarya</taxon>
        <taxon>Ascomycota</taxon>
        <taxon>Pezizomycotina</taxon>
        <taxon>Sordariomycetes</taxon>
        <taxon>Sordariomycetidae</taxon>
        <taxon>Sordariales</taxon>
        <taxon>Chaetomiaceae</taxon>
        <taxon>Parathielavia</taxon>
    </lineage>
</organism>
<accession>A0AAN6U6S9</accession>
<reference evidence="1" key="2">
    <citation type="submission" date="2023-05" db="EMBL/GenBank/DDBJ databases">
        <authorList>
            <consortium name="Lawrence Berkeley National Laboratory"/>
            <person name="Steindorff A."/>
            <person name="Hensen N."/>
            <person name="Bonometti L."/>
            <person name="Westerberg I."/>
            <person name="Brannstrom I.O."/>
            <person name="Guillou S."/>
            <person name="Cros-Aarteil S."/>
            <person name="Calhoun S."/>
            <person name="Haridas S."/>
            <person name="Kuo A."/>
            <person name="Mondo S."/>
            <person name="Pangilinan J."/>
            <person name="Riley R."/>
            <person name="Labutti K."/>
            <person name="Andreopoulos B."/>
            <person name="Lipzen A."/>
            <person name="Chen C."/>
            <person name="Yanf M."/>
            <person name="Daum C."/>
            <person name="Ng V."/>
            <person name="Clum A."/>
            <person name="Ohm R."/>
            <person name="Martin F."/>
            <person name="Silar P."/>
            <person name="Natvig D."/>
            <person name="Lalanne C."/>
            <person name="Gautier V."/>
            <person name="Ament-Velasquez S.L."/>
            <person name="Kruys A."/>
            <person name="Hutchinson M.I."/>
            <person name="Powell A.J."/>
            <person name="Barry K."/>
            <person name="Miller A.N."/>
            <person name="Grigoriev I.V."/>
            <person name="Debuchy R."/>
            <person name="Gladieux P."/>
            <person name="Thoren M.H."/>
            <person name="Johannesson H."/>
        </authorList>
    </citation>
    <scope>NUCLEOTIDE SEQUENCE</scope>
    <source>
        <strain evidence="1">CBS 731.68</strain>
    </source>
</reference>
<evidence type="ECO:0000313" key="2">
    <source>
        <dbReference type="Proteomes" id="UP001302602"/>
    </source>
</evidence>
<dbReference type="GeneID" id="87823026"/>
<proteinExistence type="predicted"/>
<protein>
    <submittedName>
        <fullName evidence="1">Uncharacterized protein</fullName>
    </submittedName>
</protein>